<dbReference type="GO" id="GO:0004806">
    <property type="term" value="F:triacylglycerol lipase activity"/>
    <property type="evidence" value="ECO:0007669"/>
    <property type="project" value="InterPro"/>
</dbReference>
<evidence type="ECO:0000313" key="9">
    <source>
        <dbReference type="Proteomes" id="UP000279259"/>
    </source>
</evidence>
<feature type="domain" description="PNPLA" evidence="7">
    <location>
        <begin position="338"/>
        <end position="530"/>
    </location>
</feature>
<comment type="similarity">
    <text evidence="1">Belongs to the PLPL family.</text>
</comment>
<dbReference type="OrthoDB" id="15478at2759"/>
<feature type="region of interest" description="Disordered" evidence="6">
    <location>
        <begin position="35"/>
        <end position="105"/>
    </location>
</feature>
<evidence type="ECO:0000256" key="6">
    <source>
        <dbReference type="SAM" id="MobiDB-lite"/>
    </source>
</evidence>
<gene>
    <name evidence="8" type="ORF">EHS25_007818</name>
</gene>
<dbReference type="GO" id="GO:0006641">
    <property type="term" value="P:triglyceride metabolic process"/>
    <property type="evidence" value="ECO:0007669"/>
    <property type="project" value="UniProtKB-ARBA"/>
</dbReference>
<dbReference type="InterPro" id="IPR050301">
    <property type="entry name" value="NTE"/>
</dbReference>
<feature type="region of interest" description="Disordered" evidence="6">
    <location>
        <begin position="685"/>
        <end position="807"/>
    </location>
</feature>
<accession>A0A427YQV2</accession>
<dbReference type="Proteomes" id="UP000279259">
    <property type="component" value="Unassembled WGS sequence"/>
</dbReference>
<feature type="compositionally biased region" description="Low complexity" evidence="6">
    <location>
        <begin position="858"/>
        <end position="869"/>
    </location>
</feature>
<dbReference type="AlphaFoldDB" id="A0A427YQV2"/>
<dbReference type="CDD" id="cd07232">
    <property type="entry name" value="Pat_PLPL"/>
    <property type="match status" value="1"/>
</dbReference>
<proteinExistence type="inferred from homology"/>
<protein>
    <recommendedName>
        <fullName evidence="7">PNPLA domain-containing protein</fullName>
    </recommendedName>
</protein>
<dbReference type="InterPro" id="IPR021771">
    <property type="entry name" value="Triacylglycerol_lipase_N"/>
</dbReference>
<keyword evidence="2 5" id="KW-0378">Hydrolase</keyword>
<feature type="compositionally biased region" description="Polar residues" evidence="6">
    <location>
        <begin position="80"/>
        <end position="101"/>
    </location>
</feature>
<dbReference type="PANTHER" id="PTHR14226">
    <property type="entry name" value="NEUROPATHY TARGET ESTERASE/SWISS CHEESE D.MELANOGASTER"/>
    <property type="match status" value="1"/>
</dbReference>
<dbReference type="PROSITE" id="PS51635">
    <property type="entry name" value="PNPLA"/>
    <property type="match status" value="1"/>
</dbReference>
<evidence type="ECO:0000256" key="1">
    <source>
        <dbReference type="ARBA" id="ARBA00006104"/>
    </source>
</evidence>
<evidence type="ECO:0000256" key="3">
    <source>
        <dbReference type="ARBA" id="ARBA00022963"/>
    </source>
</evidence>
<feature type="active site" description="Nucleophile" evidence="5">
    <location>
        <position position="371"/>
    </location>
</feature>
<feature type="active site" description="Proton acceptor" evidence="5">
    <location>
        <position position="517"/>
    </location>
</feature>
<dbReference type="SUPFAM" id="SSF52151">
    <property type="entry name" value="FabD/lysophospholipase-like"/>
    <property type="match status" value="1"/>
</dbReference>
<reference evidence="8 9" key="1">
    <citation type="submission" date="2018-11" db="EMBL/GenBank/DDBJ databases">
        <title>Genome sequence of Saitozyma podzolica DSM 27192.</title>
        <authorList>
            <person name="Aliyu H."/>
            <person name="Gorte O."/>
            <person name="Ochsenreither K."/>
        </authorList>
    </citation>
    <scope>NUCLEOTIDE SEQUENCE [LARGE SCALE GENOMIC DNA]</scope>
    <source>
        <strain evidence="8 9">DSM 27192</strain>
    </source>
</reference>
<organism evidence="8 9">
    <name type="scientific">Saitozyma podzolica</name>
    <dbReference type="NCBI Taxonomy" id="1890683"/>
    <lineage>
        <taxon>Eukaryota</taxon>
        <taxon>Fungi</taxon>
        <taxon>Dikarya</taxon>
        <taxon>Basidiomycota</taxon>
        <taxon>Agaricomycotina</taxon>
        <taxon>Tremellomycetes</taxon>
        <taxon>Tremellales</taxon>
        <taxon>Trimorphomycetaceae</taxon>
        <taxon>Saitozyma</taxon>
    </lineage>
</organism>
<dbReference type="InterPro" id="IPR016035">
    <property type="entry name" value="Acyl_Trfase/lysoPLipase"/>
</dbReference>
<dbReference type="PANTHER" id="PTHR14226:SF66">
    <property type="entry name" value="TRIACYLGLYCEROL LIPASE PTL2"/>
    <property type="match status" value="1"/>
</dbReference>
<evidence type="ECO:0000313" key="8">
    <source>
        <dbReference type="EMBL" id="RSH93462.1"/>
    </source>
</evidence>
<comment type="caution">
    <text evidence="5">Lacks conserved residue(s) required for the propagation of feature annotation.</text>
</comment>
<dbReference type="Pfam" id="PF01734">
    <property type="entry name" value="Patatin"/>
    <property type="match status" value="1"/>
</dbReference>
<name>A0A427YQV2_9TREE</name>
<comment type="caution">
    <text evidence="8">The sequence shown here is derived from an EMBL/GenBank/DDBJ whole genome shotgun (WGS) entry which is preliminary data.</text>
</comment>
<evidence type="ECO:0000256" key="5">
    <source>
        <dbReference type="PROSITE-ProRule" id="PRU01161"/>
    </source>
</evidence>
<evidence type="ECO:0000259" key="7">
    <source>
        <dbReference type="PROSITE" id="PS51635"/>
    </source>
</evidence>
<keyword evidence="3 5" id="KW-0442">Lipid degradation</keyword>
<feature type="short sequence motif" description="GXSXG" evidence="5">
    <location>
        <begin position="369"/>
        <end position="373"/>
    </location>
</feature>
<feature type="compositionally biased region" description="Basic and acidic residues" evidence="6">
    <location>
        <begin position="762"/>
        <end position="782"/>
    </location>
</feature>
<dbReference type="Pfam" id="PF11815">
    <property type="entry name" value="DUF3336"/>
    <property type="match status" value="1"/>
</dbReference>
<keyword evidence="9" id="KW-1185">Reference proteome</keyword>
<sequence length="909" mass="101070">MSASGSALAASLSDAELAIWDADFVNEEHLKAFEVAMEKPEQAGDLSSPSLQSPIPPTSPIIPDQDQSFQPPQRTGIDAWSSQHPRSPPQAAQTQPESQELQPGPDQLEVVQTQIQVQEHSDGETVNGVSRLTATSDFAPVHSNIRKRRPDVSQGLTYHLLRWPLLGGLFLAVFIEFGAYLYVRQLVNLFEWLVVWRGKKKKIRERMRSATSYEEWCKYASEMDTYLGFEKWKDVEDDGFYDFTLVSRVKRTLARQREKGDVRSVMDTLAVCVRSDYAGTGNVKIYCETFLGTKKLVEEYQREVVRSLDMVRVSNDISNEQKRAFFKSLNKNYGASGLCLSGGASFAYYHFGVVRALLDANLLPRVIAGTSAGALVAALVCTRTDAELRRLLVPKLADKITACQDPFVKWGWRWLRTGARFSAVEWAKKATFFTMGSMTFQEAYNRTGRVLNVSVVPHERYSPTILLNHLSAPNCIIWSAILASAAVPGILPPIVLMAKDANGKAKPYNLAGARFKDGSLREDIPLAALHNQFNVRFSIVSQTNPHIHLFFFAPRGSVGRPVAHRKGKGWRGGFLMSAFESFIKLDLAKYFKVIRDLDLLPEILQSDWSGVFLQRFSGDLTITPRSKIRDWPAILSDPDQEKLAIMLHTGQRVTWPTIRMLQNRMKIERAITRGRMQIRLDMQLEKPTTDPNTSDGGITHGGDEGRFPPIESDADSGWEDRKRQRGVYARSMGTSSTAHASSVPRYLTRRMNRGGAAAGGDRANRSPRADRTERLESSERGAARVFPIGASTSGTPGNAASASASSAPRSYAETLGDTIRHVRTTSISALADAVRSPFRSNTSLASPQADDDRRRSRSSLSRLWSGWESSSEEGDLEGREMDDYLEEIAGSNESAEWDAQGSAIIDEED</sequence>
<dbReference type="InterPro" id="IPR002641">
    <property type="entry name" value="PNPLA_dom"/>
</dbReference>
<dbReference type="GO" id="GO:0016042">
    <property type="term" value="P:lipid catabolic process"/>
    <property type="evidence" value="ECO:0007669"/>
    <property type="project" value="UniProtKB-UniRule"/>
</dbReference>
<keyword evidence="4 5" id="KW-0443">Lipid metabolism</keyword>
<feature type="region of interest" description="Disordered" evidence="6">
    <location>
        <begin position="836"/>
        <end position="909"/>
    </location>
</feature>
<feature type="compositionally biased region" description="Low complexity" evidence="6">
    <location>
        <begin position="790"/>
        <end position="807"/>
    </location>
</feature>
<dbReference type="EMBL" id="RSCD01000004">
    <property type="protein sequence ID" value="RSH93462.1"/>
    <property type="molecule type" value="Genomic_DNA"/>
</dbReference>
<evidence type="ECO:0000256" key="2">
    <source>
        <dbReference type="ARBA" id="ARBA00022801"/>
    </source>
</evidence>
<evidence type="ECO:0000256" key="4">
    <source>
        <dbReference type="ARBA" id="ARBA00023098"/>
    </source>
</evidence>
<dbReference type="STRING" id="1890683.A0A427YQV2"/>
<dbReference type="Gene3D" id="3.40.1090.10">
    <property type="entry name" value="Cytosolic phospholipase A2 catalytic domain"/>
    <property type="match status" value="2"/>
</dbReference>